<evidence type="ECO:0000313" key="2">
    <source>
        <dbReference type="RefSeq" id="XP_022088416.1"/>
    </source>
</evidence>
<dbReference type="PANTHER" id="PTHR48312">
    <property type="match status" value="1"/>
</dbReference>
<dbReference type="InterPro" id="IPR027417">
    <property type="entry name" value="P-loop_NTPase"/>
</dbReference>
<reference evidence="2" key="1">
    <citation type="submission" date="2025-08" db="UniProtKB">
        <authorList>
            <consortium name="RefSeq"/>
        </authorList>
    </citation>
    <scope>IDENTIFICATION</scope>
</reference>
<dbReference type="OrthoDB" id="416710at2759"/>
<proteinExistence type="predicted"/>
<dbReference type="Pfam" id="PF19798">
    <property type="entry name" value="Sulfotransfer_5"/>
    <property type="match status" value="1"/>
</dbReference>
<name>A0A8B7Y9M7_ACAPL</name>
<protein>
    <submittedName>
        <fullName evidence="2">Uncharacterized protein LOC110978057</fullName>
    </submittedName>
</protein>
<dbReference type="PANTHER" id="PTHR48312:SF1">
    <property type="entry name" value="SULFOTRANSFERASE"/>
    <property type="match status" value="1"/>
</dbReference>
<evidence type="ECO:0000313" key="1">
    <source>
        <dbReference type="Proteomes" id="UP000694845"/>
    </source>
</evidence>
<dbReference type="GeneID" id="110978057"/>
<keyword evidence="1" id="KW-1185">Reference proteome</keyword>
<dbReference type="Gene3D" id="3.40.50.300">
    <property type="entry name" value="P-loop containing nucleotide triphosphate hydrolases"/>
    <property type="match status" value="1"/>
</dbReference>
<dbReference type="KEGG" id="aplc:110978057"/>
<gene>
    <name evidence="2" type="primary">LOC110978057</name>
</gene>
<accession>A0A8B7Y9M7</accession>
<dbReference type="SUPFAM" id="SSF52540">
    <property type="entry name" value="P-loop containing nucleoside triphosphate hydrolases"/>
    <property type="match status" value="1"/>
</dbReference>
<dbReference type="Proteomes" id="UP000694845">
    <property type="component" value="Unplaced"/>
</dbReference>
<dbReference type="OMA" id="YANKETS"/>
<organism evidence="1 2">
    <name type="scientific">Acanthaster planci</name>
    <name type="common">Crown-of-thorns starfish</name>
    <dbReference type="NCBI Taxonomy" id="133434"/>
    <lineage>
        <taxon>Eukaryota</taxon>
        <taxon>Metazoa</taxon>
        <taxon>Echinodermata</taxon>
        <taxon>Eleutherozoa</taxon>
        <taxon>Asterozoa</taxon>
        <taxon>Asteroidea</taxon>
        <taxon>Valvatacea</taxon>
        <taxon>Valvatida</taxon>
        <taxon>Acanthasteridae</taxon>
        <taxon>Acanthaster</taxon>
    </lineage>
</organism>
<dbReference type="AlphaFoldDB" id="A0A8B7Y9M7"/>
<dbReference type="RefSeq" id="XP_022088416.1">
    <property type="nucleotide sequence ID" value="XM_022232724.1"/>
</dbReference>
<sequence>MASQKRILVWCTPRSLSTVLMRSLSQFHDSQIIFEYLLLAGINIAPPGTFGDREADVARLKSEPDFDIHSWKEMYERPYPSKAFIIGKEFAELLHGRMEMIPDGYTHVFLIRHPSKVFASIMKSFSYFPPDVRQNAFLKPNYFRASAAVYDFVTTTLGQQAPVIHADDLQANPAKTLQLLCEATGLPFSQDLLRWGQVKEDPPSNWLISDFTWELSKTVGSHNTSFGSTCFYANKETSGAARETPVVSPDIQLLMEDAMPYYESLYERRLIIK</sequence>